<feature type="region of interest" description="Disordered" evidence="1">
    <location>
        <begin position="1"/>
        <end position="27"/>
    </location>
</feature>
<dbReference type="RefSeq" id="XP_025365850.1">
    <property type="nucleotide sequence ID" value="XM_025515053.1"/>
</dbReference>
<dbReference type="InterPro" id="IPR007364">
    <property type="entry name" value="SFM1-like"/>
</dbReference>
<protein>
    <recommendedName>
        <fullName evidence="4">DUF431-domain-containing protein</fullName>
    </recommendedName>
</protein>
<name>A0A316VN00_9BASI</name>
<accession>A0A316VN00</accession>
<gene>
    <name evidence="2" type="ORF">IE81DRAFT_327234</name>
</gene>
<evidence type="ECO:0000313" key="2">
    <source>
        <dbReference type="EMBL" id="PWN38690.1"/>
    </source>
</evidence>
<organism evidence="2 3">
    <name type="scientific">Ceraceosorus guamensis</name>
    <dbReference type="NCBI Taxonomy" id="1522189"/>
    <lineage>
        <taxon>Eukaryota</taxon>
        <taxon>Fungi</taxon>
        <taxon>Dikarya</taxon>
        <taxon>Basidiomycota</taxon>
        <taxon>Ustilaginomycotina</taxon>
        <taxon>Exobasidiomycetes</taxon>
        <taxon>Ceraceosorales</taxon>
        <taxon>Ceraceosoraceae</taxon>
        <taxon>Ceraceosorus</taxon>
    </lineage>
</organism>
<dbReference type="PANTHER" id="PTHR35517:SF1">
    <property type="entry name" value="PROTEIN ARGININE N-METHYLTRANSFERASE SFM1"/>
    <property type="match status" value="1"/>
</dbReference>
<dbReference type="PANTHER" id="PTHR35517">
    <property type="entry name" value="PROTEIN ARGININE N-METHYLTRANSFERASE SFM1"/>
    <property type="match status" value="1"/>
</dbReference>
<proteinExistence type="predicted"/>
<dbReference type="GO" id="GO:0035241">
    <property type="term" value="F:protein-arginine omega-N monomethyltransferase activity"/>
    <property type="evidence" value="ECO:0007669"/>
    <property type="project" value="TreeGrafter"/>
</dbReference>
<dbReference type="OrthoDB" id="373498at2759"/>
<evidence type="ECO:0000313" key="3">
    <source>
        <dbReference type="Proteomes" id="UP000245783"/>
    </source>
</evidence>
<dbReference type="AlphaFoldDB" id="A0A316VN00"/>
<reference evidence="2 3" key="1">
    <citation type="journal article" date="2018" name="Mol. Biol. Evol.">
        <title>Broad Genomic Sampling Reveals a Smut Pathogenic Ancestry of the Fungal Clade Ustilaginomycotina.</title>
        <authorList>
            <person name="Kijpornyongpan T."/>
            <person name="Mondo S.J."/>
            <person name="Barry K."/>
            <person name="Sandor L."/>
            <person name="Lee J."/>
            <person name="Lipzen A."/>
            <person name="Pangilinan J."/>
            <person name="LaButti K."/>
            <person name="Hainaut M."/>
            <person name="Henrissat B."/>
            <person name="Grigoriev I.V."/>
            <person name="Spatafora J.W."/>
            <person name="Aime M.C."/>
        </authorList>
    </citation>
    <scope>NUCLEOTIDE SEQUENCE [LARGE SCALE GENOMIC DNA]</scope>
    <source>
        <strain evidence="2 3">MCA 4658</strain>
    </source>
</reference>
<evidence type="ECO:0008006" key="4">
    <source>
        <dbReference type="Google" id="ProtNLM"/>
    </source>
</evidence>
<dbReference type="GeneID" id="37036923"/>
<dbReference type="Pfam" id="PF04252">
    <property type="entry name" value="SFM1-like"/>
    <property type="match status" value="2"/>
</dbReference>
<dbReference type="Proteomes" id="UP000245783">
    <property type="component" value="Unassembled WGS sequence"/>
</dbReference>
<evidence type="ECO:0000256" key="1">
    <source>
        <dbReference type="SAM" id="MobiDB-lite"/>
    </source>
</evidence>
<dbReference type="EMBL" id="KZ819561">
    <property type="protein sequence ID" value="PWN38690.1"/>
    <property type="molecule type" value="Genomic_DNA"/>
</dbReference>
<keyword evidence="3" id="KW-1185">Reference proteome</keyword>
<dbReference type="InParanoid" id="A0A316VN00"/>
<sequence>MTTASSSSSSAAAAAAQSSGEARKRPEYIIEHMEEDDPDAPAVFPQWALLEYGHMLTLLGPGTTCHFTSLSNASLHSLQLQLDRVAQPRADFELHTASFTNALEVPLTSICLLDPQAPLGLSVSDAGLYSAAQQIEASGSSSSSSSSSSPTSPELPGGPFSHFLFGGILGDDPPRDRTSSLRKLGMPRRHLSGMQMTTDTALGVTCQVVERGKGMALDKTEQMGPNGALQWCHAPELNFGNGESVSMPFRYMVDPKSPSGNPRPLMPPGMRELIRSDMDRAFEF</sequence>
<feature type="compositionally biased region" description="Low complexity" evidence="1">
    <location>
        <begin position="1"/>
        <end position="19"/>
    </location>
</feature>